<feature type="non-terminal residue" evidence="1">
    <location>
        <position position="149"/>
    </location>
</feature>
<dbReference type="EMBL" id="JAEVFJ010000029">
    <property type="protein sequence ID" value="KAH8093294.1"/>
    <property type="molecule type" value="Genomic_DNA"/>
</dbReference>
<comment type="caution">
    <text evidence="1">The sequence shown here is derived from an EMBL/GenBank/DDBJ whole genome shotgun (WGS) entry which is preliminary data.</text>
</comment>
<dbReference type="Gene3D" id="3.10.450.50">
    <property type="match status" value="1"/>
</dbReference>
<sequence length="149" mass="16928">RTRLLRAATEFCNSFASQAPIESILAHFSTTHAVSATEHGLPFLAPFLGRPFHRLTGHNSLETYFKLLQKHIKYEDMSFGEWIVDTEAMRVSCVGHAKFIWSEGEGEGQSWDEQFVYMLDFDQDNKITDYQVWADSGAAYLASTGKLKE</sequence>
<dbReference type="Proteomes" id="UP000813824">
    <property type="component" value="Unassembled WGS sequence"/>
</dbReference>
<feature type="non-terminal residue" evidence="1">
    <location>
        <position position="1"/>
    </location>
</feature>
<name>A0A8K0UKU5_9AGAR</name>
<reference evidence="1" key="1">
    <citation type="journal article" date="2021" name="New Phytol.">
        <title>Evolutionary innovations through gain and loss of genes in the ectomycorrhizal Boletales.</title>
        <authorList>
            <person name="Wu G."/>
            <person name="Miyauchi S."/>
            <person name="Morin E."/>
            <person name="Kuo A."/>
            <person name="Drula E."/>
            <person name="Varga T."/>
            <person name="Kohler A."/>
            <person name="Feng B."/>
            <person name="Cao Y."/>
            <person name="Lipzen A."/>
            <person name="Daum C."/>
            <person name="Hundley H."/>
            <person name="Pangilinan J."/>
            <person name="Johnson J."/>
            <person name="Barry K."/>
            <person name="LaButti K."/>
            <person name="Ng V."/>
            <person name="Ahrendt S."/>
            <person name="Min B."/>
            <person name="Choi I.G."/>
            <person name="Park H."/>
            <person name="Plett J.M."/>
            <person name="Magnuson J."/>
            <person name="Spatafora J.W."/>
            <person name="Nagy L.G."/>
            <person name="Henrissat B."/>
            <person name="Grigoriev I.V."/>
            <person name="Yang Z.L."/>
            <person name="Xu J."/>
            <person name="Martin F.M."/>
        </authorList>
    </citation>
    <scope>NUCLEOTIDE SEQUENCE</scope>
    <source>
        <strain evidence="1">KKN 215</strain>
    </source>
</reference>
<protein>
    <submittedName>
        <fullName evidence="1">Uncharacterized protein</fullName>
    </submittedName>
</protein>
<evidence type="ECO:0000313" key="2">
    <source>
        <dbReference type="Proteomes" id="UP000813824"/>
    </source>
</evidence>
<accession>A0A8K0UKU5</accession>
<proteinExistence type="predicted"/>
<evidence type="ECO:0000313" key="1">
    <source>
        <dbReference type="EMBL" id="KAH8093294.1"/>
    </source>
</evidence>
<organism evidence="1 2">
    <name type="scientific">Cristinia sonorae</name>
    <dbReference type="NCBI Taxonomy" id="1940300"/>
    <lineage>
        <taxon>Eukaryota</taxon>
        <taxon>Fungi</taxon>
        <taxon>Dikarya</taxon>
        <taxon>Basidiomycota</taxon>
        <taxon>Agaricomycotina</taxon>
        <taxon>Agaricomycetes</taxon>
        <taxon>Agaricomycetidae</taxon>
        <taxon>Agaricales</taxon>
        <taxon>Pleurotineae</taxon>
        <taxon>Stephanosporaceae</taxon>
        <taxon>Cristinia</taxon>
    </lineage>
</organism>
<gene>
    <name evidence="1" type="ORF">BXZ70DRAFT_874842</name>
</gene>
<dbReference type="AlphaFoldDB" id="A0A8K0UKU5"/>
<dbReference type="OrthoDB" id="3352776at2759"/>
<keyword evidence="2" id="KW-1185">Reference proteome</keyword>